<dbReference type="KEGG" id="awd:AWOD_I_1287"/>
<gene>
    <name evidence="1" type="ORF">AWOD_I_1287</name>
</gene>
<evidence type="ECO:0000313" key="1">
    <source>
        <dbReference type="EMBL" id="CED71369.1"/>
    </source>
</evidence>
<dbReference type="HOGENOM" id="CLU_3339224_0_0_6"/>
<evidence type="ECO:0000313" key="2">
    <source>
        <dbReference type="Proteomes" id="UP000032427"/>
    </source>
</evidence>
<protein>
    <submittedName>
        <fullName evidence="1">Uncharacterized phage protein</fullName>
    </submittedName>
</protein>
<sequence>MFAFRLSLPRSGFVQQSNQHDLITLGIRGLEYNWLGN</sequence>
<dbReference type="STRING" id="80852.AWOD_I_1287"/>
<dbReference type="Proteomes" id="UP000032427">
    <property type="component" value="Chromosome 1"/>
</dbReference>
<accession>A0A090KIK6</accession>
<dbReference type="AlphaFoldDB" id="A0A090KIK6"/>
<reference evidence="2" key="1">
    <citation type="submission" date="2014-09" db="EMBL/GenBank/DDBJ databases">
        <authorList>
            <person name="Hjerde E."/>
        </authorList>
    </citation>
    <scope>NUCLEOTIDE SEQUENCE [LARGE SCALE GENOMIC DNA]</scope>
    <source>
        <strain evidence="2">06/09/139</strain>
    </source>
</reference>
<proteinExistence type="predicted"/>
<dbReference type="PATRIC" id="fig|80852.17.peg.1321"/>
<keyword evidence="2" id="KW-1185">Reference proteome</keyword>
<dbReference type="EMBL" id="LN554846">
    <property type="protein sequence ID" value="CED71369.1"/>
    <property type="molecule type" value="Genomic_DNA"/>
</dbReference>
<name>A0A090KIK6_9GAMM</name>
<organism evidence="1 2">
    <name type="scientific">Aliivibrio wodanis</name>
    <dbReference type="NCBI Taxonomy" id="80852"/>
    <lineage>
        <taxon>Bacteria</taxon>
        <taxon>Pseudomonadati</taxon>
        <taxon>Pseudomonadota</taxon>
        <taxon>Gammaproteobacteria</taxon>
        <taxon>Vibrionales</taxon>
        <taxon>Vibrionaceae</taxon>
        <taxon>Aliivibrio</taxon>
    </lineage>
</organism>